<accession>A0A0X8G6B9</accession>
<dbReference type="STRING" id="1622118.Lupro_06210"/>
<dbReference type="EMBL" id="CP013355">
    <property type="protein sequence ID" value="AMC10860.1"/>
    <property type="molecule type" value="Genomic_DNA"/>
</dbReference>
<dbReference type="InterPro" id="IPR029465">
    <property type="entry name" value="ATPgrasp_TupA"/>
</dbReference>
<dbReference type="PATRIC" id="fig|1622118.3.peg.1288"/>
<evidence type="ECO:0000313" key="1">
    <source>
        <dbReference type="EMBL" id="AMC10860.1"/>
    </source>
</evidence>
<dbReference type="AlphaFoldDB" id="A0A0X8G6B9"/>
<name>A0A0X8G6B9_9FLAO</name>
<keyword evidence="2" id="KW-1185">Reference proteome</keyword>
<sequence>MKKLRNILTQLKNNNLLLYYVWTEFVRLKGQKALKKYTDIEAVTNMYYAYSGSYPNLKNPTLFSEKMQWLKLYYRNPTMPIAADKFEVRAYLKQKGYAHLLNKLIQVYDNVADIDLKKLPNKFVLKASHGSGWNLIVKDKTTINWFLWKRILKSWLKHNIFWNGREWVYKNIKPQLVCEHYLEDKSGALMDYKFHCFNGKAQFIQANNGRGQKKHAQNFYDLNWKLAPFGKDLTPLPEVQIPKPCGFNEMLVIANDLASEFPYTRVDFYEVNKKIIFGELTFFPASGMPDFKPQKYDKIWGEMLILPKQKTI</sequence>
<protein>
    <recommendedName>
        <fullName evidence="3">Glycosyl transferase</fullName>
    </recommendedName>
</protein>
<dbReference type="RefSeq" id="WP_068207438.1">
    <property type="nucleotide sequence ID" value="NZ_CP013355.1"/>
</dbReference>
<evidence type="ECO:0000313" key="2">
    <source>
        <dbReference type="Proteomes" id="UP000059672"/>
    </source>
</evidence>
<gene>
    <name evidence="1" type="ORF">Lupro_06210</name>
</gene>
<dbReference type="KEGG" id="lut:Lupro_06210"/>
<dbReference type="Proteomes" id="UP000059672">
    <property type="component" value="Chromosome"/>
</dbReference>
<dbReference type="Pfam" id="PF14305">
    <property type="entry name" value="ATPgrasp_TupA"/>
    <property type="match status" value="1"/>
</dbReference>
<reference evidence="1 2" key="2">
    <citation type="journal article" date="2016" name="Int. J. Syst. Evol. Microbiol.">
        <title>Lutibacter profundi sp. nov., isolated from a deep-sea hydrothermal system on the Arctic Mid-Ocean Ridge and emended description of the genus Lutibacter.</title>
        <authorList>
            <person name="Le Moine Bauer S."/>
            <person name="Roalkvam I."/>
            <person name="Steen I.H."/>
            <person name="Dahle H."/>
        </authorList>
    </citation>
    <scope>NUCLEOTIDE SEQUENCE [LARGE SCALE GENOMIC DNA]</scope>
    <source>
        <strain evidence="1 2">LP1</strain>
    </source>
</reference>
<reference evidence="2" key="1">
    <citation type="submission" date="2015-12" db="EMBL/GenBank/DDBJ databases">
        <title>Complete genome sequence of Lutibacter profundus strain LP1.</title>
        <authorList>
            <person name="Wissuwa J."/>
            <person name="Le Moine Bauer S."/>
            <person name="Stokke R."/>
            <person name="Dahle H."/>
            <person name="Steen I.H."/>
        </authorList>
    </citation>
    <scope>NUCLEOTIDE SEQUENCE [LARGE SCALE GENOMIC DNA]</scope>
    <source>
        <strain evidence="2">LP1</strain>
    </source>
</reference>
<organism evidence="1 2">
    <name type="scientific">Lutibacter profundi</name>
    <dbReference type="NCBI Taxonomy" id="1622118"/>
    <lineage>
        <taxon>Bacteria</taxon>
        <taxon>Pseudomonadati</taxon>
        <taxon>Bacteroidota</taxon>
        <taxon>Flavobacteriia</taxon>
        <taxon>Flavobacteriales</taxon>
        <taxon>Flavobacteriaceae</taxon>
        <taxon>Lutibacter</taxon>
    </lineage>
</organism>
<evidence type="ECO:0008006" key="3">
    <source>
        <dbReference type="Google" id="ProtNLM"/>
    </source>
</evidence>
<proteinExistence type="predicted"/>
<dbReference type="OrthoDB" id="9791827at2"/>